<evidence type="ECO:0008006" key="3">
    <source>
        <dbReference type="Google" id="ProtNLM"/>
    </source>
</evidence>
<proteinExistence type="predicted"/>
<dbReference type="KEGG" id="cad:Curi_c28600"/>
<dbReference type="RefSeq" id="WP_014968981.1">
    <property type="nucleotide sequence ID" value="NC_018664.1"/>
</dbReference>
<gene>
    <name evidence="1" type="ordered locus">Curi_c28600</name>
</gene>
<sequence length="67" mass="7778">MIAKFNVGDIVQLKKGHPCGENRWEIMRTGADIKIRCTGCDRQVWIARMEFNRRVKKVLSSVESNEK</sequence>
<dbReference type="STRING" id="1128398.Curi_c28600"/>
<dbReference type="Pfam" id="PF06107">
    <property type="entry name" value="DUF951"/>
    <property type="match status" value="1"/>
</dbReference>
<reference evidence="1 2" key="1">
    <citation type="journal article" date="2012" name="PLoS ONE">
        <title>The purine-utilizing bacterium Clostridium acidurici 9a: a genome-guided metabolic reconsideration.</title>
        <authorList>
            <person name="Hartwich K."/>
            <person name="Poehlein A."/>
            <person name="Daniel R."/>
        </authorList>
    </citation>
    <scope>NUCLEOTIDE SEQUENCE [LARGE SCALE GENOMIC DNA]</scope>
    <source>
        <strain evidence="2">ATCC 7906 / DSM 604 / BCRC 14475 / CIP 104303 / KCTC 5404 / NCIMB 10678 / 9a</strain>
    </source>
</reference>
<accession>K0B3Z8</accession>
<dbReference type="PANTHER" id="PTHR38455">
    <property type="entry name" value="HYPOTHETICAL CYTOSOLIC PROTEIN"/>
    <property type="match status" value="1"/>
</dbReference>
<dbReference type="PIRSF" id="PIRSF037263">
    <property type="entry name" value="DUF951_bac"/>
    <property type="match status" value="1"/>
</dbReference>
<dbReference type="Proteomes" id="UP000006094">
    <property type="component" value="Chromosome"/>
</dbReference>
<name>K0B3Z8_GOTA9</name>
<organism evidence="1 2">
    <name type="scientific">Gottschalkia acidurici (strain ATCC 7906 / DSM 604 / BCRC 14475 / CIP 104303 / KCTC 5404 / NCIMB 10678 / 9a)</name>
    <name type="common">Clostridium acidurici</name>
    <dbReference type="NCBI Taxonomy" id="1128398"/>
    <lineage>
        <taxon>Bacteria</taxon>
        <taxon>Bacillati</taxon>
        <taxon>Bacillota</taxon>
        <taxon>Tissierellia</taxon>
        <taxon>Tissierellales</taxon>
        <taxon>Gottschalkiaceae</taxon>
        <taxon>Gottschalkia</taxon>
    </lineage>
</organism>
<evidence type="ECO:0000313" key="2">
    <source>
        <dbReference type="Proteomes" id="UP000006094"/>
    </source>
</evidence>
<protein>
    <recommendedName>
        <fullName evidence="3">DUF951 domain-containing protein</fullName>
    </recommendedName>
</protein>
<dbReference type="eggNOG" id="COG4481">
    <property type="taxonomic scope" value="Bacteria"/>
</dbReference>
<dbReference type="HOGENOM" id="CLU_180138_0_2_9"/>
<dbReference type="PATRIC" id="fig|1128398.3.peg.2949"/>
<dbReference type="EMBL" id="CP003326">
    <property type="protein sequence ID" value="AFS79847.1"/>
    <property type="molecule type" value="Genomic_DNA"/>
</dbReference>
<evidence type="ECO:0000313" key="1">
    <source>
        <dbReference type="EMBL" id="AFS79847.1"/>
    </source>
</evidence>
<keyword evidence="2" id="KW-1185">Reference proteome</keyword>
<dbReference type="AlphaFoldDB" id="K0B3Z8"/>
<dbReference type="InterPro" id="IPR009296">
    <property type="entry name" value="DUF951"/>
</dbReference>
<dbReference type="PANTHER" id="PTHR38455:SF1">
    <property type="entry name" value="DUF951 DOMAIN-CONTAINING PROTEIN"/>
    <property type="match status" value="1"/>
</dbReference>